<name>A0A0M9WA91_9EURO</name>
<keyword evidence="2" id="KW-1185">Reference proteome</keyword>
<dbReference type="Proteomes" id="UP000037696">
    <property type="component" value="Unassembled WGS sequence"/>
</dbReference>
<evidence type="ECO:0000313" key="1">
    <source>
        <dbReference type="EMBL" id="KOS37239.1"/>
    </source>
</evidence>
<comment type="caution">
    <text evidence="1">The sequence shown here is derived from an EMBL/GenBank/DDBJ whole genome shotgun (WGS) entry which is preliminary data.</text>
</comment>
<proteinExistence type="predicted"/>
<gene>
    <name evidence="1" type="ORF">ACN38_g11976</name>
</gene>
<dbReference type="AlphaFoldDB" id="A0A0M9WA91"/>
<evidence type="ECO:0000313" key="2">
    <source>
        <dbReference type="Proteomes" id="UP000037696"/>
    </source>
</evidence>
<accession>A0A0M9WA91</accession>
<dbReference type="EMBL" id="LHQQ01000338">
    <property type="protein sequence ID" value="KOS37239.1"/>
    <property type="molecule type" value="Genomic_DNA"/>
</dbReference>
<reference evidence="1 2" key="1">
    <citation type="submission" date="2015-08" db="EMBL/GenBank/DDBJ databases">
        <title>Genome sequencing of Penicillium nordicum.</title>
        <authorList>
            <person name="Nguyen H.D."/>
            <person name="Seifert K.A."/>
        </authorList>
    </citation>
    <scope>NUCLEOTIDE SEQUENCE [LARGE SCALE GENOMIC DNA]</scope>
    <source>
        <strain evidence="1 2">DAOMC 185683</strain>
    </source>
</reference>
<protein>
    <submittedName>
        <fullName evidence="1">Uncharacterized protein</fullName>
    </submittedName>
</protein>
<organism evidence="1 2">
    <name type="scientific">Penicillium nordicum</name>
    <dbReference type="NCBI Taxonomy" id="229535"/>
    <lineage>
        <taxon>Eukaryota</taxon>
        <taxon>Fungi</taxon>
        <taxon>Dikarya</taxon>
        <taxon>Ascomycota</taxon>
        <taxon>Pezizomycotina</taxon>
        <taxon>Eurotiomycetes</taxon>
        <taxon>Eurotiomycetidae</taxon>
        <taxon>Eurotiales</taxon>
        <taxon>Aspergillaceae</taxon>
        <taxon>Penicillium</taxon>
    </lineage>
</organism>
<sequence length="112" mass="12766">MSIAAMGVFLYSRDTTKTHQVYSYRPQRANNTSEKEIKQDKQSIKRKSNISKMASSIIAANLQYISLMAFSSVFNLSRVNRVKFSWSLILFHAWTGVMYPFKSSLSAISKSL</sequence>